<evidence type="ECO:0000313" key="2">
    <source>
        <dbReference type="EMBL" id="RCS49493.1"/>
    </source>
</evidence>
<feature type="transmembrane region" description="Helical" evidence="1">
    <location>
        <begin position="32"/>
        <end position="59"/>
    </location>
</feature>
<sequence length="61" mass="6702">MMRGQFLLKLNTLLTSIVGVIVTYLLRSHTELPGMAIFGLAISACILFFILFSIVVTILGM</sequence>
<gene>
    <name evidence="2" type="ORF">DTL42_13290</name>
</gene>
<feature type="transmembrane region" description="Helical" evidence="1">
    <location>
        <begin position="7"/>
        <end position="26"/>
    </location>
</feature>
<proteinExistence type="predicted"/>
<reference evidence="2 3" key="1">
    <citation type="submission" date="2018-07" db="EMBL/GenBank/DDBJ databases">
        <title>Comparative genomes isolates from brazilian mangrove.</title>
        <authorList>
            <person name="De Araujo J.E."/>
            <person name="Taketani R.G."/>
            <person name="Silva M.C.P."/>
            <person name="Lourenco M.V."/>
            <person name="Oliveira V.M."/>
            <person name="Andreote F.D."/>
        </authorList>
    </citation>
    <scope>NUCLEOTIDE SEQUENCE [LARGE SCALE GENOMIC DNA]</scope>
    <source>
        <strain evidence="2 3">HEX PRIS-MGV</strain>
    </source>
</reference>
<dbReference type="EMBL" id="QPEX01000024">
    <property type="protein sequence ID" value="RCS49493.1"/>
    <property type="molecule type" value="Genomic_DNA"/>
</dbReference>
<accession>A0A368KRL3</accession>
<protein>
    <submittedName>
        <fullName evidence="2">Uncharacterized protein</fullName>
    </submittedName>
</protein>
<dbReference type="Proteomes" id="UP000253562">
    <property type="component" value="Unassembled WGS sequence"/>
</dbReference>
<dbReference type="AlphaFoldDB" id="A0A368KRL3"/>
<keyword evidence="1" id="KW-0472">Membrane</keyword>
<evidence type="ECO:0000313" key="3">
    <source>
        <dbReference type="Proteomes" id="UP000253562"/>
    </source>
</evidence>
<comment type="caution">
    <text evidence="2">The sequence shown here is derived from an EMBL/GenBank/DDBJ whole genome shotgun (WGS) entry which is preliminary data.</text>
</comment>
<evidence type="ECO:0000256" key="1">
    <source>
        <dbReference type="SAM" id="Phobius"/>
    </source>
</evidence>
<keyword evidence="1" id="KW-0812">Transmembrane</keyword>
<name>A0A368KRL3_9BACT</name>
<keyword evidence="1" id="KW-1133">Transmembrane helix</keyword>
<organism evidence="2 3">
    <name type="scientific">Bremerella cremea</name>
    <dbReference type="NCBI Taxonomy" id="1031537"/>
    <lineage>
        <taxon>Bacteria</taxon>
        <taxon>Pseudomonadati</taxon>
        <taxon>Planctomycetota</taxon>
        <taxon>Planctomycetia</taxon>
        <taxon>Pirellulales</taxon>
        <taxon>Pirellulaceae</taxon>
        <taxon>Bremerella</taxon>
    </lineage>
</organism>